<sequence length="206" mass="21858">MERHYIEHWNNQHLVLPRAWPVGPLCPARPAPAFPRHGGAPAYWMRWLDEKADAGRAVLYVALGTFMAVPEAQLREVANGLERSGVDFLWAVRPVDVVLPAGFEEIATVVRELIGGEKGAEASTNAATLAAKGREAVAKGVSSWRALHELIGLMGGEGTEASTNGATLAGKAREAVAEGGSSWRALHGLIGGLNQQPGDGTVEVLQ</sequence>
<dbReference type="Proteomes" id="UP001054889">
    <property type="component" value="Unassembled WGS sequence"/>
</dbReference>
<keyword evidence="2" id="KW-1185">Reference proteome</keyword>
<dbReference type="EMBL" id="BQKI01000001">
    <property type="protein sequence ID" value="GJM84477.1"/>
    <property type="molecule type" value="Genomic_DNA"/>
</dbReference>
<reference evidence="1" key="2">
    <citation type="submission" date="2021-12" db="EMBL/GenBank/DDBJ databases">
        <title>Resequencing data analysis of finger millet.</title>
        <authorList>
            <person name="Hatakeyama M."/>
            <person name="Aluri S."/>
            <person name="Balachadran M.T."/>
            <person name="Sivarajan S.R."/>
            <person name="Poveda L."/>
            <person name="Shimizu-Inatsugi R."/>
            <person name="Schlapbach R."/>
            <person name="Sreeman S.M."/>
            <person name="Shimizu K.K."/>
        </authorList>
    </citation>
    <scope>NUCLEOTIDE SEQUENCE</scope>
</reference>
<protein>
    <submittedName>
        <fullName evidence="1">Uncharacterized protein</fullName>
    </submittedName>
</protein>
<gene>
    <name evidence="1" type="primary">ga00151</name>
    <name evidence="1" type="ORF">PR202_ga00151</name>
</gene>
<proteinExistence type="predicted"/>
<dbReference type="AlphaFoldDB" id="A0AAV5BGA5"/>
<dbReference type="PANTHER" id="PTHR48045:SF34">
    <property type="entry name" value="ISOFLAVONE 7-O-GLUCOSYLTRANSFERASE 1-LIKE"/>
    <property type="match status" value="1"/>
</dbReference>
<evidence type="ECO:0000313" key="2">
    <source>
        <dbReference type="Proteomes" id="UP001054889"/>
    </source>
</evidence>
<comment type="caution">
    <text evidence="1">The sequence shown here is derived from an EMBL/GenBank/DDBJ whole genome shotgun (WGS) entry which is preliminary data.</text>
</comment>
<dbReference type="SUPFAM" id="SSF53756">
    <property type="entry name" value="UDP-Glycosyltransferase/glycogen phosphorylase"/>
    <property type="match status" value="1"/>
</dbReference>
<dbReference type="Gene3D" id="3.40.50.2000">
    <property type="entry name" value="Glycogen Phosphorylase B"/>
    <property type="match status" value="2"/>
</dbReference>
<evidence type="ECO:0000313" key="1">
    <source>
        <dbReference type="EMBL" id="GJM84477.1"/>
    </source>
</evidence>
<dbReference type="PANTHER" id="PTHR48045">
    <property type="entry name" value="UDP-GLYCOSYLTRANSFERASE 72B1"/>
    <property type="match status" value="1"/>
</dbReference>
<organism evidence="1 2">
    <name type="scientific">Eleusine coracana subsp. coracana</name>
    <dbReference type="NCBI Taxonomy" id="191504"/>
    <lineage>
        <taxon>Eukaryota</taxon>
        <taxon>Viridiplantae</taxon>
        <taxon>Streptophyta</taxon>
        <taxon>Embryophyta</taxon>
        <taxon>Tracheophyta</taxon>
        <taxon>Spermatophyta</taxon>
        <taxon>Magnoliopsida</taxon>
        <taxon>Liliopsida</taxon>
        <taxon>Poales</taxon>
        <taxon>Poaceae</taxon>
        <taxon>PACMAD clade</taxon>
        <taxon>Chloridoideae</taxon>
        <taxon>Cynodonteae</taxon>
        <taxon>Eleusininae</taxon>
        <taxon>Eleusine</taxon>
    </lineage>
</organism>
<reference evidence="1" key="1">
    <citation type="journal article" date="2018" name="DNA Res.">
        <title>Multiple hybrid de novo genome assembly of finger millet, an orphan allotetraploid crop.</title>
        <authorList>
            <person name="Hatakeyama M."/>
            <person name="Aluri S."/>
            <person name="Balachadran M.T."/>
            <person name="Sivarajan S.R."/>
            <person name="Patrignani A."/>
            <person name="Gruter S."/>
            <person name="Poveda L."/>
            <person name="Shimizu-Inatsugi R."/>
            <person name="Baeten J."/>
            <person name="Francoijs K.J."/>
            <person name="Nataraja K.N."/>
            <person name="Reddy Y.A.N."/>
            <person name="Phadnis S."/>
            <person name="Ravikumar R.L."/>
            <person name="Schlapbach R."/>
            <person name="Sreeman S.M."/>
            <person name="Shimizu K.K."/>
        </authorList>
    </citation>
    <scope>NUCLEOTIDE SEQUENCE</scope>
</reference>
<accession>A0AAV5BGA5</accession>
<name>A0AAV5BGA5_ELECO</name>